<dbReference type="GO" id="GO:0000136">
    <property type="term" value="C:mannan polymerase complex"/>
    <property type="evidence" value="ECO:0007669"/>
    <property type="project" value="TreeGrafter"/>
</dbReference>
<evidence type="ECO:0000256" key="2">
    <source>
        <dbReference type="SAM" id="MobiDB-lite"/>
    </source>
</evidence>
<gene>
    <name evidence="3" type="ORF">B0I36DRAFT_368331</name>
</gene>
<dbReference type="GO" id="GO:0000009">
    <property type="term" value="F:alpha-1,6-mannosyltransferase activity"/>
    <property type="evidence" value="ECO:0007669"/>
    <property type="project" value="InterPro"/>
</dbReference>
<dbReference type="AlphaFoldDB" id="A0A9P9BMZ3"/>
<dbReference type="GO" id="GO:0006487">
    <property type="term" value="P:protein N-linked glycosylation"/>
    <property type="evidence" value="ECO:0007669"/>
    <property type="project" value="TreeGrafter"/>
</dbReference>
<feature type="compositionally biased region" description="Basic and acidic residues" evidence="2">
    <location>
        <begin position="308"/>
        <end position="325"/>
    </location>
</feature>
<evidence type="ECO:0000256" key="1">
    <source>
        <dbReference type="ARBA" id="ARBA00009003"/>
    </source>
</evidence>
<keyword evidence="4" id="KW-1185">Reference proteome</keyword>
<dbReference type="EMBL" id="JAGTJQ010000011">
    <property type="protein sequence ID" value="KAH7018302.1"/>
    <property type="molecule type" value="Genomic_DNA"/>
</dbReference>
<feature type="compositionally biased region" description="Low complexity" evidence="2">
    <location>
        <begin position="296"/>
        <end position="307"/>
    </location>
</feature>
<protein>
    <recommendedName>
        <fullName evidence="5">Initiation-specific alpha-1,6-mannosyltransferase</fullName>
    </recommendedName>
</protein>
<dbReference type="OrthoDB" id="409543at2759"/>
<dbReference type="RefSeq" id="XP_046006569.1">
    <property type="nucleotide sequence ID" value="XM_046159604.1"/>
</dbReference>
<dbReference type="InterPro" id="IPR029044">
    <property type="entry name" value="Nucleotide-diphossugar_trans"/>
</dbReference>
<comment type="caution">
    <text evidence="3">The sequence shown here is derived from an EMBL/GenBank/DDBJ whole genome shotgun (WGS) entry which is preliminary data.</text>
</comment>
<organism evidence="3 4">
    <name type="scientific">Microdochium trichocladiopsis</name>
    <dbReference type="NCBI Taxonomy" id="1682393"/>
    <lineage>
        <taxon>Eukaryota</taxon>
        <taxon>Fungi</taxon>
        <taxon>Dikarya</taxon>
        <taxon>Ascomycota</taxon>
        <taxon>Pezizomycotina</taxon>
        <taxon>Sordariomycetes</taxon>
        <taxon>Xylariomycetidae</taxon>
        <taxon>Xylariales</taxon>
        <taxon>Microdochiaceae</taxon>
        <taxon>Microdochium</taxon>
    </lineage>
</organism>
<evidence type="ECO:0000313" key="3">
    <source>
        <dbReference type="EMBL" id="KAH7018302.1"/>
    </source>
</evidence>
<accession>A0A9P9BMZ3</accession>
<dbReference type="PANTHER" id="PTHR31834:SF1">
    <property type="entry name" value="INITIATION-SPECIFIC ALPHA-1,6-MANNOSYLTRANSFERASE"/>
    <property type="match status" value="1"/>
</dbReference>
<dbReference type="GeneID" id="70189150"/>
<feature type="compositionally biased region" description="Basic and acidic residues" evidence="2">
    <location>
        <begin position="257"/>
        <end position="282"/>
    </location>
</feature>
<dbReference type="Gene3D" id="3.90.550.20">
    <property type="match status" value="1"/>
</dbReference>
<evidence type="ECO:0000313" key="4">
    <source>
        <dbReference type="Proteomes" id="UP000756346"/>
    </source>
</evidence>
<dbReference type="InterPro" id="IPR007577">
    <property type="entry name" value="GlycoTrfase_DXD_sugar-bd_CS"/>
</dbReference>
<sequence length="325" mass="36379">MFSHIINPEELKETPSWLALNPDYSYKLVGLSGADEVLSRYYSDRSEIASTFHKLRNTGIKSDLLRYMLLFNEGGVYTDIDTIALKPIDKWVPQDHRDRIRMLIGIEFDQGEGTGWVDIPHELQFCQWTIAAAPGHRLLAKMLDHGIRRLGEVVRENNSTLEDLKPSSLDVLTSTGPAAWTDVVFAELRQIEPELKTLRDLSGMTGPRVFGDIMILPIDGFGVGQPHSKSTNDGTIPEAALAKHLFRGSWRHATTPKIKEEDKGADKKAENGNDKKSEDASIGHETAQATPSQEANNNNNNQNTTETTQRKDDTTQRRRSGEGMR</sequence>
<name>A0A9P9BMZ3_9PEZI</name>
<dbReference type="Pfam" id="PF04488">
    <property type="entry name" value="Gly_transf_sug"/>
    <property type="match status" value="1"/>
</dbReference>
<feature type="region of interest" description="Disordered" evidence="2">
    <location>
        <begin position="247"/>
        <end position="325"/>
    </location>
</feature>
<dbReference type="InterPro" id="IPR039367">
    <property type="entry name" value="Och1-like"/>
</dbReference>
<dbReference type="Proteomes" id="UP000756346">
    <property type="component" value="Unassembled WGS sequence"/>
</dbReference>
<dbReference type="PANTHER" id="PTHR31834">
    <property type="entry name" value="INITIATION-SPECIFIC ALPHA-1,6-MANNOSYLTRANSFERASE"/>
    <property type="match status" value="1"/>
</dbReference>
<dbReference type="SUPFAM" id="SSF53448">
    <property type="entry name" value="Nucleotide-diphospho-sugar transferases"/>
    <property type="match status" value="1"/>
</dbReference>
<evidence type="ECO:0008006" key="5">
    <source>
        <dbReference type="Google" id="ProtNLM"/>
    </source>
</evidence>
<comment type="similarity">
    <text evidence="1">Belongs to the glycosyltransferase 32 family.</text>
</comment>
<proteinExistence type="inferred from homology"/>
<reference evidence="3" key="1">
    <citation type="journal article" date="2021" name="Nat. Commun.">
        <title>Genetic determinants of endophytism in the Arabidopsis root mycobiome.</title>
        <authorList>
            <person name="Mesny F."/>
            <person name="Miyauchi S."/>
            <person name="Thiergart T."/>
            <person name="Pickel B."/>
            <person name="Atanasova L."/>
            <person name="Karlsson M."/>
            <person name="Huettel B."/>
            <person name="Barry K.W."/>
            <person name="Haridas S."/>
            <person name="Chen C."/>
            <person name="Bauer D."/>
            <person name="Andreopoulos W."/>
            <person name="Pangilinan J."/>
            <person name="LaButti K."/>
            <person name="Riley R."/>
            <person name="Lipzen A."/>
            <person name="Clum A."/>
            <person name="Drula E."/>
            <person name="Henrissat B."/>
            <person name="Kohler A."/>
            <person name="Grigoriev I.V."/>
            <person name="Martin F.M."/>
            <person name="Hacquard S."/>
        </authorList>
    </citation>
    <scope>NUCLEOTIDE SEQUENCE</scope>
    <source>
        <strain evidence="3">MPI-CAGE-CH-0230</strain>
    </source>
</reference>